<name>A0ABR3FNH8_9AGAR</name>
<proteinExistence type="predicted"/>
<gene>
    <name evidence="2" type="ORF">V5O48_004995</name>
</gene>
<evidence type="ECO:0000259" key="1">
    <source>
        <dbReference type="Pfam" id="PF20179"/>
    </source>
</evidence>
<evidence type="ECO:0000313" key="3">
    <source>
        <dbReference type="Proteomes" id="UP001465976"/>
    </source>
</evidence>
<feature type="domain" description="Mitochondrial splicing suppressor 51-like C-terminal" evidence="1">
    <location>
        <begin position="291"/>
        <end position="470"/>
    </location>
</feature>
<keyword evidence="3" id="KW-1185">Reference proteome</keyword>
<sequence>MSENGGPIPSMVANLLQACHYCCKDTIDLHLEKRRLSKCSKCKSDDWQYHKALCKALRAMTQDCDMKQIATDNLPPEILLPTTMGRMETHIMNKLSRENGLEELKFVREFLGRELTASEQNTVVWQPKCIGCGRTDRMIRAGAEVESAPAISVLFKVPRPKRHALKPCPKCETAFYCCEEHWKAAQAIHAIRPAEEGFDSGRTQCQLYEELRLDHSFMSTMTDGSGHLVWIPERIKQQWERLEVGQARKNWEKEFANELKDGLPSIAETKESEEMTLPPALRAISVGLSMPMTMLYALQHLNDDEEWTRKPELTIHVLGASGRKEVAAGIVFEEMLHRLPELEHLRSYALFAPAPPNFKPEYMDTCQECSSRKRARTHELHAMLYHEYVEMMGAQYVEPDLAIAFNTGVTFYDDDWKETIDLLVRRKIPSAFTAFNEEEARGEAELLKEAGATLIPEMGPIRNPWGSAQLAPDLFRLTGFYSDNRWLAGAFRG</sequence>
<dbReference type="PANTHER" id="PTHR28069">
    <property type="entry name" value="GH20023P"/>
    <property type="match status" value="1"/>
</dbReference>
<comment type="caution">
    <text evidence="2">The sequence shown here is derived from an EMBL/GenBank/DDBJ whole genome shotgun (WGS) entry which is preliminary data.</text>
</comment>
<accession>A0ABR3FNH8</accession>
<reference evidence="2 3" key="1">
    <citation type="submission" date="2024-02" db="EMBL/GenBank/DDBJ databases">
        <title>A draft genome for the cacao thread blight pathogen Marasmius crinis-equi.</title>
        <authorList>
            <person name="Cohen S.P."/>
            <person name="Baruah I.K."/>
            <person name="Amoako-Attah I."/>
            <person name="Bukari Y."/>
            <person name="Meinhardt L.W."/>
            <person name="Bailey B.A."/>
        </authorList>
    </citation>
    <scope>NUCLEOTIDE SEQUENCE [LARGE SCALE GENOMIC DNA]</scope>
    <source>
        <strain evidence="2 3">GH-76</strain>
    </source>
</reference>
<dbReference type="Pfam" id="PF20179">
    <property type="entry name" value="MSS51_C"/>
    <property type="match status" value="1"/>
</dbReference>
<dbReference type="Proteomes" id="UP001465976">
    <property type="component" value="Unassembled WGS sequence"/>
</dbReference>
<dbReference type="EMBL" id="JBAHYK010000185">
    <property type="protein sequence ID" value="KAL0576985.1"/>
    <property type="molecule type" value="Genomic_DNA"/>
</dbReference>
<protein>
    <recommendedName>
        <fullName evidence="1">Mitochondrial splicing suppressor 51-like C-terminal domain-containing protein</fullName>
    </recommendedName>
</protein>
<organism evidence="2 3">
    <name type="scientific">Marasmius crinis-equi</name>
    <dbReference type="NCBI Taxonomy" id="585013"/>
    <lineage>
        <taxon>Eukaryota</taxon>
        <taxon>Fungi</taxon>
        <taxon>Dikarya</taxon>
        <taxon>Basidiomycota</taxon>
        <taxon>Agaricomycotina</taxon>
        <taxon>Agaricomycetes</taxon>
        <taxon>Agaricomycetidae</taxon>
        <taxon>Agaricales</taxon>
        <taxon>Marasmiineae</taxon>
        <taxon>Marasmiaceae</taxon>
        <taxon>Marasmius</taxon>
    </lineage>
</organism>
<evidence type="ECO:0000313" key="2">
    <source>
        <dbReference type="EMBL" id="KAL0576985.1"/>
    </source>
</evidence>
<dbReference type="InterPro" id="IPR046824">
    <property type="entry name" value="Mss51-like_C"/>
</dbReference>